<dbReference type="CTD" id="4509"/>
<organism evidence="16">
    <name type="scientific">Amblychaeturichthys hexanema</name>
    <dbReference type="NCBI Taxonomy" id="497222"/>
    <lineage>
        <taxon>Eukaryota</taxon>
        <taxon>Metazoa</taxon>
        <taxon>Chordata</taxon>
        <taxon>Craniata</taxon>
        <taxon>Vertebrata</taxon>
        <taxon>Euteleostomi</taxon>
        <taxon>Actinopterygii</taxon>
        <taxon>Neopterygii</taxon>
        <taxon>Teleostei</taxon>
        <taxon>Neoteleostei</taxon>
        <taxon>Acanthomorphata</taxon>
        <taxon>Gobiaria</taxon>
        <taxon>Gobiiformes</taxon>
        <taxon>Gobioidei</taxon>
        <taxon>Gobiidae</taxon>
        <taxon>Gobionellinae</taxon>
        <taxon>Amblychaeturichthys</taxon>
    </lineage>
</organism>
<name>A0A0U2VTP1_9GOBI</name>
<evidence type="ECO:0000256" key="7">
    <source>
        <dbReference type="ARBA" id="ARBA00022989"/>
    </source>
</evidence>
<dbReference type="InterPro" id="IPR050635">
    <property type="entry name" value="ATPase_protein_8"/>
</dbReference>
<feature type="transmembrane region" description="Helical" evidence="15">
    <location>
        <begin position="6"/>
        <end position="25"/>
    </location>
</feature>
<keyword evidence="3 14" id="KW-0813">Transport</keyword>
<dbReference type="InterPro" id="IPR001421">
    <property type="entry name" value="ATP8_metazoa"/>
</dbReference>
<evidence type="ECO:0000256" key="3">
    <source>
        <dbReference type="ARBA" id="ARBA00022448"/>
    </source>
</evidence>
<reference evidence="16" key="2">
    <citation type="submission" date="2015-09" db="EMBL/GenBank/DDBJ databases">
        <authorList>
            <person name="Jackson K.R."/>
            <person name="Lunt B.L."/>
            <person name="Fisher J.N.B."/>
            <person name="Gardner A.V."/>
            <person name="Bailey M.E."/>
            <person name="Deus L.M."/>
            <person name="Earl A.S."/>
            <person name="Gibby P.D."/>
            <person name="Hartmann K.A."/>
            <person name="Liu J.E."/>
            <person name="Manci A.M."/>
            <person name="Nielsen D.A."/>
            <person name="Solomon M.B."/>
            <person name="Breakwell D.P."/>
            <person name="Burnett S.H."/>
            <person name="Grose J.H."/>
        </authorList>
    </citation>
    <scope>NUCLEOTIDE SEQUENCE</scope>
</reference>
<dbReference type="GeneID" id="26836315"/>
<proteinExistence type="inferred from homology"/>
<dbReference type="GO" id="GO:0015078">
    <property type="term" value="F:proton transmembrane transporter activity"/>
    <property type="evidence" value="ECO:0007669"/>
    <property type="project" value="InterPro"/>
</dbReference>
<keyword evidence="8 14" id="KW-0406">Ion transport</keyword>
<keyword evidence="10 15" id="KW-0472">Membrane</keyword>
<evidence type="ECO:0000256" key="1">
    <source>
        <dbReference type="ARBA" id="ARBA00004304"/>
    </source>
</evidence>
<evidence type="ECO:0000256" key="6">
    <source>
        <dbReference type="ARBA" id="ARBA00022781"/>
    </source>
</evidence>
<dbReference type="EMBL" id="KT781104">
    <property type="protein sequence ID" value="ALS46758.1"/>
    <property type="molecule type" value="Genomic_DNA"/>
</dbReference>
<comment type="function">
    <text evidence="12">Subunit 8, of the mitochondrial membrane ATP synthase complex (F(1)F(0) ATP synthase or Complex V) that produces ATP from ADP in the presence of a proton gradient across the membrane which is generated by electron transport complexes of the respiratory chain. ATP synthase complex consist of a soluble F(1) head domain - the catalytic core - and a membrane F(1) domain - the membrane proton channel. These two domains are linked by a central stalk rotating inside the F(1) region and a stationary peripheral stalk. During catalysis, ATP synthesis in the catalytic domain of F(1) is coupled via a rotary mechanism of the central stalk subunits to proton translocation. In vivo, can only synthesize ATP although its ATP hydrolase activity can be activated artificially in vitro. Part of the complex F(0) domain.</text>
</comment>
<dbReference type="GO" id="GO:0015986">
    <property type="term" value="P:proton motive force-driven ATP synthesis"/>
    <property type="evidence" value="ECO:0007669"/>
    <property type="project" value="InterPro"/>
</dbReference>
<comment type="subcellular location">
    <subcellularLocation>
        <location evidence="1 14">Mitochondrion membrane</location>
        <topology evidence="1 14">Single-pass membrane protein</topology>
    </subcellularLocation>
</comment>
<reference evidence="16" key="1">
    <citation type="journal article" date="2015" name="Mitochondrial DNA">
        <title>The complete mitochondrial genome sequence and gene organization of Amblychaeturichthys hexanema (Gobiidae: Amblychaeturichthys) with phylogenetic consideration.</title>
        <authorList>
            <person name="Chen F."/>
            <person name="Ma H."/>
            <person name="Ma C."/>
            <person name="Ni Y."/>
            <person name="Zhang X."/>
            <person name="Wei H."/>
            <person name="Meng Y."/>
            <person name="Zhao M."/>
            <person name="Ma L."/>
        </authorList>
    </citation>
    <scope>NUCLEOTIDE SEQUENCE</scope>
</reference>
<evidence type="ECO:0000256" key="15">
    <source>
        <dbReference type="SAM" id="Phobius"/>
    </source>
</evidence>
<geneLocation type="mitochondrion" evidence="16"/>
<evidence type="ECO:0000256" key="4">
    <source>
        <dbReference type="ARBA" id="ARBA00022547"/>
    </source>
</evidence>
<evidence type="ECO:0000256" key="13">
    <source>
        <dbReference type="ARBA" id="ARBA00064647"/>
    </source>
</evidence>
<evidence type="ECO:0000256" key="12">
    <source>
        <dbReference type="ARBA" id="ARBA00053067"/>
    </source>
</evidence>
<keyword evidence="11" id="KW-0066">ATP synthesis</keyword>
<evidence type="ECO:0000256" key="8">
    <source>
        <dbReference type="ARBA" id="ARBA00023065"/>
    </source>
</evidence>
<gene>
    <name evidence="16" type="primary">ATP8</name>
</gene>
<evidence type="ECO:0000256" key="14">
    <source>
        <dbReference type="RuleBase" id="RU003661"/>
    </source>
</evidence>
<evidence type="ECO:0000256" key="10">
    <source>
        <dbReference type="ARBA" id="ARBA00023136"/>
    </source>
</evidence>
<dbReference type="GO" id="GO:0031966">
    <property type="term" value="C:mitochondrial membrane"/>
    <property type="evidence" value="ECO:0007669"/>
    <property type="project" value="UniProtKB-SubCell"/>
</dbReference>
<dbReference type="Pfam" id="PF00895">
    <property type="entry name" value="ATP-synt_8"/>
    <property type="match status" value="1"/>
</dbReference>
<evidence type="ECO:0000256" key="11">
    <source>
        <dbReference type="ARBA" id="ARBA00023310"/>
    </source>
</evidence>
<accession>A0A0U2VTP1</accession>
<keyword evidence="4 14" id="KW-0138">CF(0)</keyword>
<keyword evidence="6 14" id="KW-0375">Hydrogen ion transport</keyword>
<dbReference type="GO" id="GO:0045259">
    <property type="term" value="C:proton-transporting ATP synthase complex"/>
    <property type="evidence" value="ECO:0007669"/>
    <property type="project" value="UniProtKB-KW"/>
</dbReference>
<dbReference type="PANTHER" id="PTHR39937">
    <property type="entry name" value="ATP SYNTHASE PROTEIN 8"/>
    <property type="match status" value="1"/>
</dbReference>
<evidence type="ECO:0000256" key="2">
    <source>
        <dbReference type="ARBA" id="ARBA00008892"/>
    </source>
</evidence>
<dbReference type="AlphaFoldDB" id="A0A0U2VTP1"/>
<evidence type="ECO:0000256" key="9">
    <source>
        <dbReference type="ARBA" id="ARBA00023128"/>
    </source>
</evidence>
<evidence type="ECO:0000256" key="5">
    <source>
        <dbReference type="ARBA" id="ARBA00022692"/>
    </source>
</evidence>
<sequence>MPQLNPLPWFSIFIFSWFVFFAIAMPKVKNHTFTGVPCPQDTQTSKHNSWSWPW</sequence>
<dbReference type="RefSeq" id="YP_009229143.1">
    <property type="nucleotide sequence ID" value="NC_029228.1"/>
</dbReference>
<keyword evidence="9 14" id="KW-0496">Mitochondrion</keyword>
<comment type="subunit">
    <text evidence="13">Component of the ATP synthase complex composed at least of ATP5F1A/subunit alpha, ATP5F1B/subunit beta, ATP5MC1/subunit c (homooctomer), MT-ATP6/subunit a, MT-ATP8/subunit 8, ATP5ME/subunit e, ATP5MF/subunit f, ATP5MG/subunit g, ATP5MK/subunit k, ATP5MJ/subunit j, ATP5F1C/subunit gamma, ATP5F1D/subunit delta, ATP5F1E/subunit epsilon, ATP5PF/subunit F6, ATP5PB/subunit b, ATP5PD/subunit d, ATP5PO/subunit OSCP. ATP synthase complex consists of a soluble F(1) head domain (subunits alpha(3) and beta(3)) - the catalytic core - and a membrane F(0) domain - the membrane proton channel (subunits c, a, 8, e, f, g, k and j). These two domains are linked by a central stalk (subunits gamma, delta, and epsilon) rotating inside the F1 region and a stationary peripheral stalk (subunits F6, b, d, and OSCP).</text>
</comment>
<keyword evidence="7 15" id="KW-1133">Transmembrane helix</keyword>
<dbReference type="PANTHER" id="PTHR39937:SF1">
    <property type="entry name" value="ATP SYNTHASE PROTEIN 8"/>
    <property type="match status" value="1"/>
</dbReference>
<evidence type="ECO:0000313" key="16">
    <source>
        <dbReference type="EMBL" id="ALS46758.1"/>
    </source>
</evidence>
<keyword evidence="5 14" id="KW-0812">Transmembrane</keyword>
<comment type="similarity">
    <text evidence="2 14">Belongs to the ATPase protein 8 family.</text>
</comment>
<protein>
    <recommendedName>
        <fullName evidence="14">ATP synthase complex subunit 8</fullName>
    </recommendedName>
</protein>